<keyword evidence="3" id="KW-1185">Reference proteome</keyword>
<evidence type="ECO:0000313" key="2">
    <source>
        <dbReference type="EMBL" id="MBD8894354.1"/>
    </source>
</evidence>
<feature type="compositionally biased region" description="Low complexity" evidence="1">
    <location>
        <begin position="427"/>
        <end position="438"/>
    </location>
</feature>
<proteinExistence type="predicted"/>
<reference evidence="3" key="1">
    <citation type="submission" date="2020-09" db="EMBL/GenBank/DDBJ databases">
        <title>The genome sequence of strain Labrenzia suaedae 4C16A.</title>
        <authorList>
            <person name="Liu Y."/>
        </authorList>
    </citation>
    <scope>NUCLEOTIDE SEQUENCE [LARGE SCALE GENOMIC DNA]</scope>
    <source>
        <strain evidence="3">4C16A</strain>
    </source>
</reference>
<feature type="compositionally biased region" description="Polar residues" evidence="1">
    <location>
        <begin position="346"/>
        <end position="366"/>
    </location>
</feature>
<organism evidence="2 3">
    <name type="scientific">Roseibium litorale</name>
    <dbReference type="NCBI Taxonomy" id="2803841"/>
    <lineage>
        <taxon>Bacteria</taxon>
        <taxon>Pseudomonadati</taxon>
        <taxon>Pseudomonadota</taxon>
        <taxon>Alphaproteobacteria</taxon>
        <taxon>Hyphomicrobiales</taxon>
        <taxon>Stappiaceae</taxon>
        <taxon>Roseibium</taxon>
    </lineage>
</organism>
<dbReference type="RefSeq" id="WP_192151241.1">
    <property type="nucleotide sequence ID" value="NZ_JACYXI010000029.1"/>
</dbReference>
<sequence length="450" mass="49471">MNIFPAETFDCQVLHPENELVPADRVRQMILHVAADRGIAASECHLLAPSTDQDTYMLCGGFRVLVTQSAPWTGREAVERGITNYPIPKMFPQAERVAASARMVTTLSIGKGLIPASLVPDHLKEAVSPHTQMIGNGEDSRQAMAFLADLTVRFLKLRYATAVVWAANGYILPPDLFTTLALLEDKLDLYIRPQAYAPPQDAPDEDKYIGVIGAGSQYLTGYLVHFLPSTAPVEFMIERLLQFVALCEARNAVIPDGDTFGQDPSERIRVVYEKTPPAEPDRIKLKLEMSAAFGIIGPKVPTVHLQYGLDGSVVEQTITRASKDGLDPDDPVDAAILARLAELKTSGETSEPSRPSTFHEAQTVQVSDPVERSAEPAAYVPPAERERQEAGEDEPPKQSFGTRQRSLPDQKTPTERLSLEELRRIASSSQQEQPSKPSALERLTSFFKGK</sequence>
<gene>
    <name evidence="2" type="ORF">IG616_22665</name>
</gene>
<evidence type="ECO:0000313" key="3">
    <source>
        <dbReference type="Proteomes" id="UP000632063"/>
    </source>
</evidence>
<feature type="compositionally biased region" description="Basic and acidic residues" evidence="1">
    <location>
        <begin position="406"/>
        <end position="424"/>
    </location>
</feature>
<reference evidence="2 3" key="2">
    <citation type="journal article" date="2021" name="Int. J. Syst. Evol. Microbiol.">
        <title>Roseibium litorale sp. nov., isolated from a tidal flat sediment and proposal for the reclassification of Labrenzia polysiphoniae as Roseibium polysiphoniae comb. nov.</title>
        <authorList>
            <person name="Liu Y."/>
            <person name="Pei T."/>
            <person name="Du J."/>
            <person name="Chao M."/>
            <person name="Deng M.R."/>
            <person name="Zhu H."/>
        </authorList>
    </citation>
    <scope>NUCLEOTIDE SEQUENCE [LARGE SCALE GENOMIC DNA]</scope>
    <source>
        <strain evidence="2 3">4C16A</strain>
    </source>
</reference>
<evidence type="ECO:0000256" key="1">
    <source>
        <dbReference type="SAM" id="MobiDB-lite"/>
    </source>
</evidence>
<name>A0ABR9CV34_9HYPH</name>
<protein>
    <submittedName>
        <fullName evidence="2">Uncharacterized protein</fullName>
    </submittedName>
</protein>
<accession>A0ABR9CV34</accession>
<feature type="region of interest" description="Disordered" evidence="1">
    <location>
        <begin position="345"/>
        <end position="450"/>
    </location>
</feature>
<comment type="caution">
    <text evidence="2">The sequence shown here is derived from an EMBL/GenBank/DDBJ whole genome shotgun (WGS) entry which is preliminary data.</text>
</comment>
<dbReference type="Proteomes" id="UP000632063">
    <property type="component" value="Unassembled WGS sequence"/>
</dbReference>
<dbReference type="EMBL" id="JACYXI010000029">
    <property type="protein sequence ID" value="MBD8894354.1"/>
    <property type="molecule type" value="Genomic_DNA"/>
</dbReference>
<feature type="compositionally biased region" description="Basic and acidic residues" evidence="1">
    <location>
        <begin position="383"/>
        <end position="396"/>
    </location>
</feature>